<accession>A0A1Y1JLD8</accession>
<proteinExistence type="predicted"/>
<organism evidence="1 2">
    <name type="scientific">Plasmodium gonderi</name>
    <dbReference type="NCBI Taxonomy" id="77519"/>
    <lineage>
        <taxon>Eukaryota</taxon>
        <taxon>Sar</taxon>
        <taxon>Alveolata</taxon>
        <taxon>Apicomplexa</taxon>
        <taxon>Aconoidasida</taxon>
        <taxon>Haemosporida</taxon>
        <taxon>Plasmodiidae</taxon>
        <taxon>Plasmodium</taxon>
        <taxon>Plasmodium (Plasmodium)</taxon>
    </lineage>
</organism>
<dbReference type="AlphaFoldDB" id="A0A1Y1JLD8"/>
<keyword evidence="2" id="KW-1185">Reference proteome</keyword>
<sequence length="422" mass="49864">MTDFKTATNSLDEIKNICNELLIAKEEDVYNKLSLYHELEHKLKKLEPIITRIRLRRNEKNEEKKIYGEKMIKNVDILLERYDLLYNIYEEELTVFKENCEIEKKYMTEKKLLQEQQRKEYEKELLNRGRIKTKMEEQEIQKQNEQKMKFLKDTQDEYAQRINRIETIKQIIKEKCNFLYDEISAACDRSTVVAYIYTQLGSPLGTAPPKERPLHVANIEDAADVADVADVADAADSADVADAASIAHGGITADTSNNTNHEHLIDCLYLIYKHNEFKLFKEALKNIIEYLTELVKNIDNDQLKLINLMNEKFQKNILSKKGTLFLFILIGYVVKKPEDVIYVLQKINRQINEKNIYIYLEEPDIATDYEKWKTWYDYLQSSLDILCTFFRYVNKYSDVPEDHKVRSIFLYLKEKFVLGHTQ</sequence>
<dbReference type="Proteomes" id="UP000195521">
    <property type="component" value="Unassembled WGS sequence"/>
</dbReference>
<evidence type="ECO:0000313" key="1">
    <source>
        <dbReference type="EMBL" id="GAW82275.1"/>
    </source>
</evidence>
<protein>
    <submittedName>
        <fullName evidence="1">Uncharacterized protein</fullName>
    </submittedName>
</protein>
<dbReference type="EMBL" id="BDQF01000013">
    <property type="protein sequence ID" value="GAW82275.1"/>
    <property type="molecule type" value="Genomic_DNA"/>
</dbReference>
<name>A0A1Y1JLD8_PLAGO</name>
<dbReference type="InterPro" id="IPR036339">
    <property type="entry name" value="PUB-like_dom_sf"/>
</dbReference>
<evidence type="ECO:0000313" key="2">
    <source>
        <dbReference type="Proteomes" id="UP000195521"/>
    </source>
</evidence>
<dbReference type="GeneID" id="39749012"/>
<reference evidence="2" key="1">
    <citation type="submission" date="2017-04" db="EMBL/GenBank/DDBJ databases">
        <title>Plasmodium gonderi genome.</title>
        <authorList>
            <person name="Arisue N."/>
            <person name="Honma H."/>
            <person name="Kawai S."/>
            <person name="Tougan T."/>
            <person name="Tanabe K."/>
            <person name="Horii T."/>
        </authorList>
    </citation>
    <scope>NUCLEOTIDE SEQUENCE [LARGE SCALE GENOMIC DNA]</scope>
    <source>
        <strain evidence="2">ATCC 30045</strain>
    </source>
</reference>
<dbReference type="Gene3D" id="1.20.58.2190">
    <property type="match status" value="1"/>
</dbReference>
<dbReference type="CDD" id="cd09212">
    <property type="entry name" value="PUB"/>
    <property type="match status" value="1"/>
</dbReference>
<dbReference type="RefSeq" id="XP_028544864.1">
    <property type="nucleotide sequence ID" value="XM_028689063.1"/>
</dbReference>
<dbReference type="SUPFAM" id="SSF143503">
    <property type="entry name" value="PUG domain-like"/>
    <property type="match status" value="1"/>
</dbReference>
<gene>
    <name evidence="1" type="ORF">PGO_122720</name>
</gene>
<dbReference type="OrthoDB" id="336240at2759"/>
<comment type="caution">
    <text evidence="1">The sequence shown here is derived from an EMBL/GenBank/DDBJ whole genome shotgun (WGS) entry which is preliminary data.</text>
</comment>
<dbReference type="OMA" id="VDCLYLV"/>